<feature type="chain" id="PRO_5016920489" evidence="5">
    <location>
        <begin position="33"/>
        <end position="188"/>
    </location>
</feature>
<dbReference type="GO" id="GO:0030288">
    <property type="term" value="C:outer membrane-bounded periplasmic space"/>
    <property type="evidence" value="ECO:0007669"/>
    <property type="project" value="TreeGrafter"/>
</dbReference>
<dbReference type="GO" id="GO:0051082">
    <property type="term" value="F:unfolded protein binding"/>
    <property type="evidence" value="ECO:0007669"/>
    <property type="project" value="TreeGrafter"/>
</dbReference>
<evidence type="ECO:0000313" key="7">
    <source>
        <dbReference type="Proteomes" id="UP000255129"/>
    </source>
</evidence>
<keyword evidence="4" id="KW-0574">Periplasm</keyword>
<evidence type="ECO:0000313" key="6">
    <source>
        <dbReference type="EMBL" id="SUC37283.1"/>
    </source>
</evidence>
<reference evidence="6 7" key="1">
    <citation type="submission" date="2018-06" db="EMBL/GenBank/DDBJ databases">
        <authorList>
            <consortium name="Pathogen Informatics"/>
            <person name="Doyle S."/>
        </authorList>
    </citation>
    <scope>NUCLEOTIDE SEQUENCE [LARGE SCALE GENOMIC DNA]</scope>
    <source>
        <strain evidence="6 7">NCTC12026</strain>
    </source>
</reference>
<sequence>MQRIVHRTINSSVHKTAAFVLASAFIFAPVTALGESSENSTNNDEMPILVLQMQSEQSAPTTRISIQVQNHELFSHEERASTFLFNGITLNEEQRQRLRDLMATQRHRHVEDAESVQQHNELHKLIISDSFDEKAVRKQLEKQLQKELDERVDMARIHYELYQLLTPEQKAQLEQIHQHKMAEFKVKQ</sequence>
<accession>A0A379G9T1</accession>
<evidence type="ECO:0000256" key="3">
    <source>
        <dbReference type="ARBA" id="ARBA00022729"/>
    </source>
</evidence>
<dbReference type="Proteomes" id="UP000255129">
    <property type="component" value="Unassembled WGS sequence"/>
</dbReference>
<feature type="signal peptide" evidence="5">
    <location>
        <begin position="1"/>
        <end position="32"/>
    </location>
</feature>
<comment type="similarity">
    <text evidence="2">Belongs to the CpxP/Spy family.</text>
</comment>
<evidence type="ECO:0000256" key="5">
    <source>
        <dbReference type="SAM" id="SignalP"/>
    </source>
</evidence>
<gene>
    <name evidence="6" type="primary">cpxP</name>
    <name evidence="6" type="ORF">NCTC12026_03762</name>
</gene>
<organism evidence="6 7">
    <name type="scientific">Providencia rustigianii</name>
    <dbReference type="NCBI Taxonomy" id="158850"/>
    <lineage>
        <taxon>Bacteria</taxon>
        <taxon>Pseudomonadati</taxon>
        <taxon>Pseudomonadota</taxon>
        <taxon>Gammaproteobacteria</taxon>
        <taxon>Enterobacterales</taxon>
        <taxon>Morganellaceae</taxon>
        <taxon>Providencia</taxon>
    </lineage>
</organism>
<dbReference type="Pfam" id="PF07813">
    <property type="entry name" value="LTXXQ"/>
    <property type="match status" value="1"/>
</dbReference>
<dbReference type="EMBL" id="UGUA01000002">
    <property type="protein sequence ID" value="SUC37283.1"/>
    <property type="molecule type" value="Genomic_DNA"/>
</dbReference>
<dbReference type="PIRSF" id="PIRSF034445">
    <property type="entry name" value="CpxP_Spy"/>
    <property type="match status" value="1"/>
</dbReference>
<keyword evidence="3 5" id="KW-0732">Signal</keyword>
<dbReference type="InterPro" id="IPR012899">
    <property type="entry name" value="LTXXQ"/>
</dbReference>
<dbReference type="Gene3D" id="1.20.120.1490">
    <property type="match status" value="1"/>
</dbReference>
<dbReference type="InterPro" id="IPR052211">
    <property type="entry name" value="Cpx_auxiliary_protein"/>
</dbReference>
<dbReference type="PANTHER" id="PTHR38102:SF2">
    <property type="entry name" value="PERIPLASMIC PROTEIN CPXP"/>
    <property type="match status" value="1"/>
</dbReference>
<dbReference type="AlphaFoldDB" id="A0A379G9T1"/>
<dbReference type="OrthoDB" id="6505017at2"/>
<dbReference type="RefSeq" id="WP_115164795.1">
    <property type="nucleotide sequence ID" value="NZ_UGUA01000002.1"/>
</dbReference>
<dbReference type="CDD" id="cd09916">
    <property type="entry name" value="CpxP_like"/>
    <property type="match status" value="1"/>
</dbReference>
<dbReference type="PANTHER" id="PTHR38102">
    <property type="entry name" value="PERIPLASMIC CHAPERONE SPY"/>
    <property type="match status" value="1"/>
</dbReference>
<evidence type="ECO:0000256" key="1">
    <source>
        <dbReference type="ARBA" id="ARBA00004418"/>
    </source>
</evidence>
<proteinExistence type="inferred from homology"/>
<evidence type="ECO:0000256" key="2">
    <source>
        <dbReference type="ARBA" id="ARBA00008441"/>
    </source>
</evidence>
<comment type="subcellular location">
    <subcellularLocation>
        <location evidence="1">Periplasm</location>
    </subcellularLocation>
</comment>
<name>A0A379G9T1_9GAMM</name>
<evidence type="ECO:0000256" key="4">
    <source>
        <dbReference type="ARBA" id="ARBA00022764"/>
    </source>
</evidence>
<protein>
    <submittedName>
        <fullName evidence="6">Periplasmic protein CpxP</fullName>
    </submittedName>
</protein>